<dbReference type="SFLD" id="SFLDG01129">
    <property type="entry name" value="C1.5:_HAD__Beta-PGM__Phosphata"/>
    <property type="match status" value="1"/>
</dbReference>
<dbReference type="Proteomes" id="UP000321827">
    <property type="component" value="Unassembled WGS sequence"/>
</dbReference>
<evidence type="ECO:0000313" key="1">
    <source>
        <dbReference type="EMBL" id="GEM89223.1"/>
    </source>
</evidence>
<comment type="caution">
    <text evidence="1">The sequence shown here is derived from an EMBL/GenBank/DDBJ whole genome shotgun (WGS) entry which is preliminary data.</text>
</comment>
<dbReference type="EMBL" id="BJXN01000003">
    <property type="protein sequence ID" value="GEM89223.1"/>
    <property type="molecule type" value="Genomic_DNA"/>
</dbReference>
<proteinExistence type="predicted"/>
<organism evidence="1 2">
    <name type="scientific">Oceanithermus desulfurans NBRC 100063</name>
    <dbReference type="NCBI Taxonomy" id="1227550"/>
    <lineage>
        <taxon>Bacteria</taxon>
        <taxon>Thermotogati</taxon>
        <taxon>Deinococcota</taxon>
        <taxon>Deinococci</taxon>
        <taxon>Thermales</taxon>
        <taxon>Thermaceae</taxon>
        <taxon>Oceanithermus</taxon>
    </lineage>
</organism>
<dbReference type="InterPro" id="IPR050155">
    <property type="entry name" value="HAD-like_hydrolase_sf"/>
</dbReference>
<dbReference type="GO" id="GO:0005829">
    <property type="term" value="C:cytosol"/>
    <property type="evidence" value="ECO:0007669"/>
    <property type="project" value="TreeGrafter"/>
</dbReference>
<dbReference type="InterPro" id="IPR006439">
    <property type="entry name" value="HAD-SF_hydro_IA"/>
</dbReference>
<name>A0A511RHW5_9DEIN</name>
<dbReference type="SFLD" id="SFLDS00003">
    <property type="entry name" value="Haloacid_Dehalogenase"/>
    <property type="match status" value="1"/>
</dbReference>
<dbReference type="Gene3D" id="1.10.150.240">
    <property type="entry name" value="Putative phosphatase, domain 2"/>
    <property type="match status" value="1"/>
</dbReference>
<dbReference type="InterPro" id="IPR041492">
    <property type="entry name" value="HAD_2"/>
</dbReference>
<keyword evidence="1" id="KW-0378">Hydrolase</keyword>
<dbReference type="NCBIfam" id="TIGR01549">
    <property type="entry name" value="HAD-SF-IA-v1"/>
    <property type="match status" value="1"/>
</dbReference>
<evidence type="ECO:0000313" key="2">
    <source>
        <dbReference type="Proteomes" id="UP000321827"/>
    </source>
</evidence>
<dbReference type="InterPro" id="IPR023198">
    <property type="entry name" value="PGP-like_dom2"/>
</dbReference>
<dbReference type="Gene3D" id="3.40.50.1000">
    <property type="entry name" value="HAD superfamily/HAD-like"/>
    <property type="match status" value="1"/>
</dbReference>
<dbReference type="GO" id="GO:0008967">
    <property type="term" value="F:phosphoglycolate phosphatase activity"/>
    <property type="evidence" value="ECO:0007669"/>
    <property type="project" value="TreeGrafter"/>
</dbReference>
<dbReference type="SUPFAM" id="SSF56784">
    <property type="entry name" value="HAD-like"/>
    <property type="match status" value="1"/>
</dbReference>
<gene>
    <name evidence="1" type="ORF">ODE01S_06570</name>
</gene>
<reference evidence="1 2" key="1">
    <citation type="submission" date="2019-07" db="EMBL/GenBank/DDBJ databases">
        <title>Whole genome shotgun sequence of Oceanithermus desulfurans NBRC 100063.</title>
        <authorList>
            <person name="Hosoyama A."/>
            <person name="Uohara A."/>
            <person name="Ohji S."/>
            <person name="Ichikawa N."/>
        </authorList>
    </citation>
    <scope>NUCLEOTIDE SEQUENCE [LARGE SCALE GENOMIC DNA]</scope>
    <source>
        <strain evidence="1 2">NBRC 100063</strain>
    </source>
</reference>
<dbReference type="InterPro" id="IPR036412">
    <property type="entry name" value="HAD-like_sf"/>
</dbReference>
<dbReference type="OrthoDB" id="9797743at2"/>
<dbReference type="SFLD" id="SFLDG01135">
    <property type="entry name" value="C1.5.6:_HAD__Beta-PGM__Phospha"/>
    <property type="match status" value="1"/>
</dbReference>
<accession>A0A511RHW5</accession>
<sequence length="213" mass="22668">MKPTVVFDLDGTLVDSLADITASFHHVLREAGLPRPTDAEMADLIGRPLAEMFRRVAPAADAEALSEAYRRHYRAHMADRSRPYPGVPELLGELRRRGFALAVATTKRSSTAQKLAEAVGLLPLLDHVQGTDGLPPKPAPDVVLAALAAVNGRGVCMVGDTTHDVLAGKAAGLCTYAVSWGTHPPAVLAGAEPDHLEPDLDRLPRLLATLALR</sequence>
<dbReference type="GO" id="GO:0006281">
    <property type="term" value="P:DNA repair"/>
    <property type="evidence" value="ECO:0007669"/>
    <property type="project" value="TreeGrafter"/>
</dbReference>
<protein>
    <submittedName>
        <fullName evidence="1">Hydrolase</fullName>
    </submittedName>
</protein>
<dbReference type="Pfam" id="PF13419">
    <property type="entry name" value="HAD_2"/>
    <property type="match status" value="1"/>
</dbReference>
<dbReference type="PANTHER" id="PTHR43434:SF1">
    <property type="entry name" value="PHOSPHOGLYCOLATE PHOSPHATASE"/>
    <property type="match status" value="1"/>
</dbReference>
<dbReference type="AlphaFoldDB" id="A0A511RHW5"/>
<dbReference type="PANTHER" id="PTHR43434">
    <property type="entry name" value="PHOSPHOGLYCOLATE PHOSPHATASE"/>
    <property type="match status" value="1"/>
</dbReference>
<dbReference type="RefSeq" id="WP_147145790.1">
    <property type="nucleotide sequence ID" value="NZ_BJXN01000003.1"/>
</dbReference>
<dbReference type="InterPro" id="IPR023214">
    <property type="entry name" value="HAD_sf"/>
</dbReference>